<name>A0A6P6NLR8_CARAU</name>
<dbReference type="KEGG" id="caua:113082496"/>
<reference evidence="4" key="1">
    <citation type="submission" date="2025-08" db="UniProtKB">
        <authorList>
            <consortium name="RefSeq"/>
        </authorList>
    </citation>
    <scope>IDENTIFICATION</scope>
    <source>
        <strain evidence="4">Wakin</strain>
        <tissue evidence="4">Muscle</tissue>
    </source>
</reference>
<keyword evidence="1" id="KW-0812">Transmembrane</keyword>
<organism evidence="3 4">
    <name type="scientific">Carassius auratus</name>
    <name type="common">Goldfish</name>
    <dbReference type="NCBI Taxonomy" id="7957"/>
    <lineage>
        <taxon>Eukaryota</taxon>
        <taxon>Metazoa</taxon>
        <taxon>Chordata</taxon>
        <taxon>Craniata</taxon>
        <taxon>Vertebrata</taxon>
        <taxon>Euteleostomi</taxon>
        <taxon>Actinopterygii</taxon>
        <taxon>Neopterygii</taxon>
        <taxon>Teleostei</taxon>
        <taxon>Ostariophysi</taxon>
        <taxon>Cypriniformes</taxon>
        <taxon>Cyprinidae</taxon>
        <taxon>Cyprininae</taxon>
        <taxon>Carassius</taxon>
    </lineage>
</organism>
<dbReference type="InterPro" id="IPR003599">
    <property type="entry name" value="Ig_sub"/>
</dbReference>
<dbReference type="SMART" id="SM00409">
    <property type="entry name" value="IG"/>
    <property type="match status" value="1"/>
</dbReference>
<evidence type="ECO:0000313" key="4">
    <source>
        <dbReference type="RefSeq" id="XP_026109907.1"/>
    </source>
</evidence>
<dbReference type="AlphaFoldDB" id="A0A6P6NLR8"/>
<dbReference type="GeneID" id="113082496"/>
<feature type="transmembrane region" description="Helical" evidence="1">
    <location>
        <begin position="111"/>
        <end position="133"/>
    </location>
</feature>
<accession>A0A6P6NLR8</accession>
<gene>
    <name evidence="4" type="primary">LOC113082496</name>
</gene>
<feature type="domain" description="Immunoglobulin" evidence="2">
    <location>
        <begin position="1"/>
        <end position="103"/>
    </location>
</feature>
<dbReference type="Pfam" id="PF07686">
    <property type="entry name" value="V-set"/>
    <property type="match status" value="1"/>
</dbReference>
<dbReference type="RefSeq" id="XP_026109907.1">
    <property type="nucleotide sequence ID" value="XM_026254122.1"/>
</dbReference>
<evidence type="ECO:0000313" key="3">
    <source>
        <dbReference type="Proteomes" id="UP000515129"/>
    </source>
</evidence>
<dbReference type="PANTHER" id="PTHR21063">
    <property type="entry name" value="LFA-3"/>
    <property type="match status" value="1"/>
</dbReference>
<proteinExistence type="predicted"/>
<keyword evidence="3" id="KW-1185">Reference proteome</keyword>
<protein>
    <submittedName>
        <fullName evidence="4">Uncharacterized protein LOC113082496</fullName>
    </submittedName>
</protein>
<keyword evidence="1" id="KW-1133">Transmembrane helix</keyword>
<dbReference type="FunFam" id="2.60.40.10:FF:002431">
    <property type="entry name" value="Si:ch211-222k6.3"/>
    <property type="match status" value="1"/>
</dbReference>
<keyword evidence="1" id="KW-0472">Membrane</keyword>
<dbReference type="OrthoDB" id="8946398at2759"/>
<dbReference type="InterPro" id="IPR013783">
    <property type="entry name" value="Ig-like_fold"/>
</dbReference>
<dbReference type="InterPro" id="IPR013106">
    <property type="entry name" value="Ig_V-set"/>
</dbReference>
<evidence type="ECO:0000259" key="2">
    <source>
        <dbReference type="SMART" id="SM00409"/>
    </source>
</evidence>
<dbReference type="PANTHER" id="PTHR21063:SF4">
    <property type="entry name" value="CD48 ANTIGEN-RELATED"/>
    <property type="match status" value="1"/>
</dbReference>
<dbReference type="InterPro" id="IPR036179">
    <property type="entry name" value="Ig-like_dom_sf"/>
</dbReference>
<dbReference type="Gene3D" id="2.60.40.10">
    <property type="entry name" value="Immunoglobulins"/>
    <property type="match status" value="1"/>
</dbReference>
<dbReference type="SUPFAM" id="SSF48726">
    <property type="entry name" value="Immunoglobulin"/>
    <property type="match status" value="1"/>
</dbReference>
<dbReference type="Proteomes" id="UP000515129">
    <property type="component" value="Unplaced"/>
</dbReference>
<sequence length="226" mass="25267">MKTLSVMEGDSVTLQTNVTKIQKEDLLEWKFGAEKTSIAKINVEGGSFNTYNGPDGRFRDRLQLDHQTGSLTITNIRTEHAGLYLITISGKTVTEYRFSVTVYRSAHINPVLISTVSTGSLLTIAVVWIFCICKRARKRAEEEVYRNLKCQNVPTIYLEYDTGQSRRVKEEGEVVYAGVTISSSLNDLPMLYSADRCSVAPVTGQRIKEEVTRMLVVGPVSHLVAR</sequence>
<evidence type="ECO:0000256" key="1">
    <source>
        <dbReference type="SAM" id="Phobius"/>
    </source>
</evidence>